<sequence length="149" mass="15847">MVKLKDTTKVKSRTRKVGMAVTAAASVAGMVFAATPAAAAGSADFSVVYTASYYQGTATWSNRSVSVDGSFKASNCRRVYVRAFAGSTTLDFQSSSTWCNRSGPANFTLDANVVGGSDNIWVYMTTENPNTVLKAQTCYRAGYCVDGRV</sequence>
<dbReference type="Proteomes" id="UP000636661">
    <property type="component" value="Unassembled WGS sequence"/>
</dbReference>
<organism evidence="2 3">
    <name type="scientific">Streptomyces lavendofoliae</name>
    <dbReference type="NCBI Taxonomy" id="67314"/>
    <lineage>
        <taxon>Bacteria</taxon>
        <taxon>Bacillati</taxon>
        <taxon>Actinomycetota</taxon>
        <taxon>Actinomycetes</taxon>
        <taxon>Kitasatosporales</taxon>
        <taxon>Streptomycetaceae</taxon>
        <taxon>Streptomyces</taxon>
    </lineage>
</organism>
<evidence type="ECO:0000313" key="3">
    <source>
        <dbReference type="Proteomes" id="UP000636661"/>
    </source>
</evidence>
<reference evidence="2" key="1">
    <citation type="journal article" date="2014" name="Int. J. Syst. Evol. Microbiol.">
        <title>Complete genome sequence of Corynebacterium casei LMG S-19264T (=DSM 44701T), isolated from a smear-ripened cheese.</title>
        <authorList>
            <consortium name="US DOE Joint Genome Institute (JGI-PGF)"/>
            <person name="Walter F."/>
            <person name="Albersmeier A."/>
            <person name="Kalinowski J."/>
            <person name="Ruckert C."/>
        </authorList>
    </citation>
    <scope>NUCLEOTIDE SEQUENCE</scope>
    <source>
        <strain evidence="2">JCM 4391</strain>
    </source>
</reference>
<keyword evidence="3" id="KW-1185">Reference proteome</keyword>
<proteinExistence type="predicted"/>
<protein>
    <recommendedName>
        <fullName evidence="4">Secreted protein</fullName>
    </recommendedName>
</protein>
<dbReference type="RefSeq" id="WP_189554458.1">
    <property type="nucleotide sequence ID" value="NZ_BMTP01000021.1"/>
</dbReference>
<evidence type="ECO:0008006" key="4">
    <source>
        <dbReference type="Google" id="ProtNLM"/>
    </source>
</evidence>
<evidence type="ECO:0000256" key="1">
    <source>
        <dbReference type="SAM" id="SignalP"/>
    </source>
</evidence>
<feature type="chain" id="PRO_5037839677" description="Secreted protein" evidence="1">
    <location>
        <begin position="34"/>
        <end position="149"/>
    </location>
</feature>
<accession>A0A918I4Q5</accession>
<keyword evidence="1" id="KW-0732">Signal</keyword>
<gene>
    <name evidence="2" type="ORF">GCM10010274_60640</name>
</gene>
<comment type="caution">
    <text evidence="2">The sequence shown here is derived from an EMBL/GenBank/DDBJ whole genome shotgun (WGS) entry which is preliminary data.</text>
</comment>
<name>A0A918I4Q5_9ACTN</name>
<dbReference type="AlphaFoldDB" id="A0A918I4Q5"/>
<feature type="signal peptide" evidence="1">
    <location>
        <begin position="1"/>
        <end position="33"/>
    </location>
</feature>
<dbReference type="EMBL" id="BMTP01000021">
    <property type="protein sequence ID" value="GGU63729.1"/>
    <property type="molecule type" value="Genomic_DNA"/>
</dbReference>
<evidence type="ECO:0000313" key="2">
    <source>
        <dbReference type="EMBL" id="GGU63729.1"/>
    </source>
</evidence>
<reference evidence="2" key="2">
    <citation type="submission" date="2020-09" db="EMBL/GenBank/DDBJ databases">
        <authorList>
            <person name="Sun Q."/>
            <person name="Ohkuma M."/>
        </authorList>
    </citation>
    <scope>NUCLEOTIDE SEQUENCE</scope>
    <source>
        <strain evidence="2">JCM 4391</strain>
    </source>
</reference>